<proteinExistence type="predicted"/>
<dbReference type="GO" id="GO:0009231">
    <property type="term" value="P:riboflavin biosynthetic process"/>
    <property type="evidence" value="ECO:0007669"/>
    <property type="project" value="InterPro"/>
</dbReference>
<dbReference type="Proteomes" id="UP000199494">
    <property type="component" value="Unassembled WGS sequence"/>
</dbReference>
<name>A0A222VR34_9PSEU</name>
<dbReference type="PANTHER" id="PTHR38011:SF11">
    <property type="entry name" value="2,5-DIAMINO-6-RIBOSYLAMINO-4(3H)-PYRIMIDINONE 5'-PHOSPHATE REDUCTASE"/>
    <property type="match status" value="1"/>
</dbReference>
<organism evidence="1 2">
    <name type="scientific">Prauserella marina</name>
    <dbReference type="NCBI Taxonomy" id="530584"/>
    <lineage>
        <taxon>Bacteria</taxon>
        <taxon>Bacillati</taxon>
        <taxon>Actinomycetota</taxon>
        <taxon>Actinomycetes</taxon>
        <taxon>Pseudonocardiales</taxon>
        <taxon>Pseudonocardiaceae</taxon>
        <taxon>Prauserella</taxon>
    </lineage>
</organism>
<reference evidence="1 2" key="1">
    <citation type="submission" date="2016-10" db="EMBL/GenBank/DDBJ databases">
        <authorList>
            <person name="de Groot N.N."/>
        </authorList>
    </citation>
    <scope>NUCLEOTIDE SEQUENCE [LARGE SCALE GENOMIC DNA]</scope>
    <source>
        <strain evidence="1 2">CGMCC 4.5506</strain>
    </source>
</reference>
<dbReference type="InterPro" id="IPR050765">
    <property type="entry name" value="Riboflavin_Biosynth_HTPR"/>
</dbReference>
<sequence>MSRLLAYEFLSLDGHFEGPEGHEMDFVTQRFSRGIEEDLAAQYGEVGAFVMGRTTFDSLAGYWPTAAAAREYLVDYMNAIPKLVVSNKTDVSAWPNSEHLGPDWLSALAERKRKDSADLMIIGSASVVRELTARRLIDEYRILLFPRVLSTGRPLFAAGKEGIELTLTDLRRHEHGVLELRYQPTGGPDSAAEPPRLS</sequence>
<dbReference type="SUPFAM" id="SSF53597">
    <property type="entry name" value="Dihydrofolate reductase-like"/>
    <property type="match status" value="1"/>
</dbReference>
<dbReference type="Gene3D" id="3.40.430.10">
    <property type="entry name" value="Dihydrofolate Reductase, subunit A"/>
    <property type="match status" value="1"/>
</dbReference>
<dbReference type="RefSeq" id="WP_170140192.1">
    <property type="nucleotide sequence ID" value="NZ_CP016353.1"/>
</dbReference>
<dbReference type="InterPro" id="IPR024072">
    <property type="entry name" value="DHFR-like_dom_sf"/>
</dbReference>
<dbReference type="PANTHER" id="PTHR38011">
    <property type="entry name" value="DIHYDROFOLATE REDUCTASE FAMILY PROTEIN (AFU_ORTHOLOGUE AFUA_8G06820)"/>
    <property type="match status" value="1"/>
</dbReference>
<gene>
    <name evidence="1" type="ORF">SAMN05421630_105175</name>
</gene>
<keyword evidence="2" id="KW-1185">Reference proteome</keyword>
<dbReference type="EMBL" id="FMZE01000005">
    <property type="protein sequence ID" value="SDD01130.1"/>
    <property type="molecule type" value="Genomic_DNA"/>
</dbReference>
<dbReference type="GO" id="GO:0008703">
    <property type="term" value="F:5-amino-6-(5-phosphoribosylamino)uracil reductase activity"/>
    <property type="evidence" value="ECO:0007669"/>
    <property type="project" value="InterPro"/>
</dbReference>
<dbReference type="Pfam" id="PF01872">
    <property type="entry name" value="RibD_C"/>
    <property type="match status" value="1"/>
</dbReference>
<dbReference type="AlphaFoldDB" id="A0A222VR34"/>
<dbReference type="InterPro" id="IPR002734">
    <property type="entry name" value="RibDG_C"/>
</dbReference>
<evidence type="ECO:0000313" key="2">
    <source>
        <dbReference type="Proteomes" id="UP000199494"/>
    </source>
</evidence>
<accession>A0A222VR34</accession>
<protein>
    <submittedName>
        <fullName evidence="1">Dihydrofolate reductase</fullName>
    </submittedName>
</protein>
<evidence type="ECO:0000313" key="1">
    <source>
        <dbReference type="EMBL" id="SDD01130.1"/>
    </source>
</evidence>
<dbReference type="STRING" id="530584.SAMN05421630_105175"/>
<dbReference type="KEGG" id="pmad:BAY61_15645"/>